<comment type="caution">
    <text evidence="3">The sequence shown here is derived from an EMBL/GenBank/DDBJ whole genome shotgun (WGS) entry which is preliminary data.</text>
</comment>
<evidence type="ECO:0000256" key="2">
    <source>
        <dbReference type="SAM" id="SignalP"/>
    </source>
</evidence>
<evidence type="ECO:0000256" key="1">
    <source>
        <dbReference type="SAM" id="MobiDB-lite"/>
    </source>
</evidence>
<dbReference type="AlphaFoldDB" id="A0A8H6I690"/>
<keyword evidence="4" id="KW-1185">Reference proteome</keyword>
<dbReference type="EMBL" id="JACGCI010000015">
    <property type="protein sequence ID" value="KAF6759673.1"/>
    <property type="molecule type" value="Genomic_DNA"/>
</dbReference>
<keyword evidence="2" id="KW-0732">Signal</keyword>
<evidence type="ECO:0000313" key="4">
    <source>
        <dbReference type="Proteomes" id="UP000521943"/>
    </source>
</evidence>
<dbReference type="PROSITE" id="PS51257">
    <property type="entry name" value="PROKAR_LIPOPROTEIN"/>
    <property type="match status" value="1"/>
</dbReference>
<protein>
    <recommendedName>
        <fullName evidence="5">Ubiquitin-like domain-containing protein</fullName>
    </recommendedName>
</protein>
<evidence type="ECO:0008006" key="5">
    <source>
        <dbReference type="Google" id="ProtNLM"/>
    </source>
</evidence>
<feature type="signal peptide" evidence="2">
    <location>
        <begin position="1"/>
        <end position="24"/>
    </location>
</feature>
<feature type="region of interest" description="Disordered" evidence="1">
    <location>
        <begin position="307"/>
        <end position="328"/>
    </location>
</feature>
<accession>A0A8H6I690</accession>
<reference evidence="3 4" key="1">
    <citation type="submission" date="2020-07" db="EMBL/GenBank/DDBJ databases">
        <title>Comparative genomics of pyrophilous fungi reveals a link between fire events and developmental genes.</title>
        <authorList>
            <consortium name="DOE Joint Genome Institute"/>
            <person name="Steindorff A.S."/>
            <person name="Carver A."/>
            <person name="Calhoun S."/>
            <person name="Stillman K."/>
            <person name="Liu H."/>
            <person name="Lipzen A."/>
            <person name="Pangilinan J."/>
            <person name="Labutti K."/>
            <person name="Bruns T.D."/>
            <person name="Grigoriev I.V."/>
        </authorList>
    </citation>
    <scope>NUCLEOTIDE SEQUENCE [LARGE SCALE GENOMIC DNA]</scope>
    <source>
        <strain evidence="3 4">CBS 144469</strain>
    </source>
</reference>
<name>A0A8H6I690_9AGAR</name>
<dbReference type="Proteomes" id="UP000521943">
    <property type="component" value="Unassembled WGS sequence"/>
</dbReference>
<feature type="chain" id="PRO_5034261501" description="Ubiquitin-like domain-containing protein" evidence="2">
    <location>
        <begin position="25"/>
        <end position="363"/>
    </location>
</feature>
<organism evidence="3 4">
    <name type="scientific">Ephemerocybe angulata</name>
    <dbReference type="NCBI Taxonomy" id="980116"/>
    <lineage>
        <taxon>Eukaryota</taxon>
        <taxon>Fungi</taxon>
        <taxon>Dikarya</taxon>
        <taxon>Basidiomycota</taxon>
        <taxon>Agaricomycotina</taxon>
        <taxon>Agaricomycetes</taxon>
        <taxon>Agaricomycetidae</taxon>
        <taxon>Agaricales</taxon>
        <taxon>Agaricineae</taxon>
        <taxon>Psathyrellaceae</taxon>
        <taxon>Ephemerocybe</taxon>
    </lineage>
</organism>
<gene>
    <name evidence="3" type="ORF">DFP72DRAFT_844359</name>
</gene>
<proteinExistence type="predicted"/>
<evidence type="ECO:0000313" key="3">
    <source>
        <dbReference type="EMBL" id="KAF6759673.1"/>
    </source>
</evidence>
<sequence length="363" mass="40224">MKFTLGPLVGLLFGASCLIANTTAYSYDDYNELDARQQIDDVLSERGFGLEARETVDVPFQPSLRAFLEEAVTAYRRSTNGYEENLAARASGILDLIVEYPTGTGKHSLRMQVGASSKAITLKKKVLEEIYKGYVLTHKGTRLNDEDWLGRKGVKSDDVLTFSGDVDNASAPRMVIQPCLPPPPARRDPEPAHLDTRLEAIHCTLGCYQIGGGSNPQELKYPAAFLECTDPSGIIVAPRSIIVIWDIRWGMWGRVIMLMWRTPFDWIGLSIMRRRGVRILRKIEDPSLKRTISALIFDVDENCDELEEADGDEDGRGSGGGIRLADDELPDCDHHLDVELVEMPVVDPVEGVSASQMEPESSV</sequence>